<organism evidence="2 3">
    <name type="scientific">Achromobacter marplatensis</name>
    <dbReference type="NCBI Taxonomy" id="470868"/>
    <lineage>
        <taxon>Bacteria</taxon>
        <taxon>Pseudomonadati</taxon>
        <taxon>Pseudomonadota</taxon>
        <taxon>Betaproteobacteria</taxon>
        <taxon>Burkholderiales</taxon>
        <taxon>Alcaligenaceae</taxon>
        <taxon>Achromobacter</taxon>
    </lineage>
</organism>
<evidence type="ECO:0000313" key="3">
    <source>
        <dbReference type="Proteomes" id="UP001161276"/>
    </source>
</evidence>
<keyword evidence="1" id="KW-0732">Signal</keyword>
<protein>
    <submittedName>
        <fullName evidence="2">DUF4148 domain-containing protein</fullName>
    </submittedName>
</protein>
<dbReference type="Proteomes" id="UP001161276">
    <property type="component" value="Unassembled WGS sequence"/>
</dbReference>
<dbReference type="AlphaFoldDB" id="A0AA42W7R3"/>
<reference evidence="2" key="1">
    <citation type="submission" date="2022-09" db="EMBL/GenBank/DDBJ databases">
        <title>Intensive care unit water sources are persistently colonized with multi-drug resistant bacteria and are the site of extensive horizontal gene transfer of antibiotic resistance genes.</title>
        <authorList>
            <person name="Diorio-Toth L."/>
        </authorList>
    </citation>
    <scope>NUCLEOTIDE SEQUENCE</scope>
    <source>
        <strain evidence="2">GD03676</strain>
    </source>
</reference>
<dbReference type="Pfam" id="PF13663">
    <property type="entry name" value="DUF4148"/>
    <property type="match status" value="1"/>
</dbReference>
<feature type="chain" id="PRO_5041320069" evidence="1">
    <location>
        <begin position="28"/>
        <end position="130"/>
    </location>
</feature>
<feature type="signal peptide" evidence="1">
    <location>
        <begin position="1"/>
        <end position="27"/>
    </location>
</feature>
<gene>
    <name evidence="2" type="ORF">N5K24_07260</name>
</gene>
<dbReference type="EMBL" id="JAOCKG010000002">
    <property type="protein sequence ID" value="MDH2050188.1"/>
    <property type="molecule type" value="Genomic_DNA"/>
</dbReference>
<dbReference type="RefSeq" id="WP_280026232.1">
    <property type="nucleotide sequence ID" value="NZ_JAOCKG010000002.1"/>
</dbReference>
<accession>A0AA42W7R3</accession>
<evidence type="ECO:0000313" key="2">
    <source>
        <dbReference type="EMBL" id="MDH2050188.1"/>
    </source>
</evidence>
<evidence type="ECO:0000256" key="1">
    <source>
        <dbReference type="SAM" id="SignalP"/>
    </source>
</evidence>
<proteinExistence type="predicted"/>
<sequence>MNRPTQRLSMLLVLAVSFAAAAPAVQAEPKTREQVAAELQQAKAAGLVTYGEQDYPAQVYQPSSKTRAEVRADLRLWTQAGLAELHRGELEPDVFGLDYRTRYAEYVRMRTGPEYQQALELERGLANDNR</sequence>
<comment type="caution">
    <text evidence="2">The sequence shown here is derived from an EMBL/GenBank/DDBJ whole genome shotgun (WGS) entry which is preliminary data.</text>
</comment>
<dbReference type="InterPro" id="IPR025421">
    <property type="entry name" value="DUF4148"/>
</dbReference>
<name>A0AA42W7R3_9BURK</name>